<accession>A0A5C5YFZ0</accession>
<proteinExistence type="predicted"/>
<dbReference type="NCBIfam" id="TIGR02937">
    <property type="entry name" value="sigma70-ECF"/>
    <property type="match status" value="1"/>
</dbReference>
<dbReference type="InterPro" id="IPR013325">
    <property type="entry name" value="RNA_pol_sigma_r2"/>
</dbReference>
<keyword evidence="4" id="KW-0804">Transcription</keyword>
<feature type="domain" description="RNA polymerase sigma-70 region 2" evidence="5">
    <location>
        <begin position="19"/>
        <end position="85"/>
    </location>
</feature>
<gene>
    <name evidence="6" type="ORF">CA85_08710</name>
</gene>
<keyword evidence="1" id="KW-0805">Transcription regulation</keyword>
<dbReference type="AlphaFoldDB" id="A0A5C5YFZ0"/>
<evidence type="ECO:0000313" key="7">
    <source>
        <dbReference type="Proteomes" id="UP000318053"/>
    </source>
</evidence>
<protein>
    <submittedName>
        <fullName evidence="6">RNA polymerase sigma factor</fullName>
    </submittedName>
</protein>
<keyword evidence="7" id="KW-1185">Reference proteome</keyword>
<dbReference type="GO" id="GO:0016987">
    <property type="term" value="F:sigma factor activity"/>
    <property type="evidence" value="ECO:0007669"/>
    <property type="project" value="UniProtKB-KW"/>
</dbReference>
<dbReference type="PANTHER" id="PTHR43133:SF8">
    <property type="entry name" value="RNA POLYMERASE SIGMA FACTOR HI_1459-RELATED"/>
    <property type="match status" value="1"/>
</dbReference>
<dbReference type="EMBL" id="SJPK01000002">
    <property type="protein sequence ID" value="TWT73988.1"/>
    <property type="molecule type" value="Genomic_DNA"/>
</dbReference>
<evidence type="ECO:0000256" key="1">
    <source>
        <dbReference type="ARBA" id="ARBA00023015"/>
    </source>
</evidence>
<evidence type="ECO:0000256" key="2">
    <source>
        <dbReference type="ARBA" id="ARBA00023082"/>
    </source>
</evidence>
<evidence type="ECO:0000256" key="3">
    <source>
        <dbReference type="ARBA" id="ARBA00023125"/>
    </source>
</evidence>
<dbReference type="PANTHER" id="PTHR43133">
    <property type="entry name" value="RNA POLYMERASE ECF-TYPE SIGMA FACTO"/>
    <property type="match status" value="1"/>
</dbReference>
<sequence length="178" mass="20096">MEQLIGDQADAWGVFERVYAGFIRANLSRSGIRDSDIDDVAQEVLVTVARGVKRFEFRPQAASFRSWLKSVARSRAMDHLRRQHRQQPEIELDAMAYIPSLECESDATGEHQTDLKELYARATLELSNYFRPESVKIFLALVQGGSVAQLASETGKSEAAIRQTKVRVLQRLREIAGE</sequence>
<evidence type="ECO:0000256" key="4">
    <source>
        <dbReference type="ARBA" id="ARBA00023163"/>
    </source>
</evidence>
<dbReference type="Gene3D" id="1.10.1740.10">
    <property type="match status" value="1"/>
</dbReference>
<dbReference type="InterPro" id="IPR039425">
    <property type="entry name" value="RNA_pol_sigma-70-like"/>
</dbReference>
<reference evidence="6 7" key="1">
    <citation type="submission" date="2019-02" db="EMBL/GenBank/DDBJ databases">
        <title>Deep-cultivation of Planctomycetes and their phenomic and genomic characterization uncovers novel biology.</title>
        <authorList>
            <person name="Wiegand S."/>
            <person name="Jogler M."/>
            <person name="Boedeker C."/>
            <person name="Pinto D."/>
            <person name="Vollmers J."/>
            <person name="Rivas-Marin E."/>
            <person name="Kohn T."/>
            <person name="Peeters S.H."/>
            <person name="Heuer A."/>
            <person name="Rast P."/>
            <person name="Oberbeckmann S."/>
            <person name="Bunk B."/>
            <person name="Jeske O."/>
            <person name="Meyerdierks A."/>
            <person name="Storesund J.E."/>
            <person name="Kallscheuer N."/>
            <person name="Luecker S."/>
            <person name="Lage O.M."/>
            <person name="Pohl T."/>
            <person name="Merkel B.J."/>
            <person name="Hornburger P."/>
            <person name="Mueller R.-W."/>
            <person name="Bruemmer F."/>
            <person name="Labrenz M."/>
            <person name="Spormann A.M."/>
            <person name="Op Den Camp H."/>
            <person name="Overmann J."/>
            <person name="Amann R."/>
            <person name="Jetten M.S.M."/>
            <person name="Mascher T."/>
            <person name="Medema M.H."/>
            <person name="Devos D.P."/>
            <person name="Kaster A.-K."/>
            <person name="Ovreas L."/>
            <person name="Rohde M."/>
            <person name="Galperin M.Y."/>
            <person name="Jogler C."/>
        </authorList>
    </citation>
    <scope>NUCLEOTIDE SEQUENCE [LARGE SCALE GENOMIC DNA]</scope>
    <source>
        <strain evidence="6 7">CA85</strain>
    </source>
</reference>
<dbReference type="GO" id="GO:0006352">
    <property type="term" value="P:DNA-templated transcription initiation"/>
    <property type="evidence" value="ECO:0007669"/>
    <property type="project" value="InterPro"/>
</dbReference>
<dbReference type="GO" id="GO:0003677">
    <property type="term" value="F:DNA binding"/>
    <property type="evidence" value="ECO:0007669"/>
    <property type="project" value="UniProtKB-KW"/>
</dbReference>
<dbReference type="Proteomes" id="UP000318053">
    <property type="component" value="Unassembled WGS sequence"/>
</dbReference>
<evidence type="ECO:0000259" key="5">
    <source>
        <dbReference type="Pfam" id="PF04542"/>
    </source>
</evidence>
<evidence type="ECO:0000313" key="6">
    <source>
        <dbReference type="EMBL" id="TWT73988.1"/>
    </source>
</evidence>
<name>A0A5C5YFZ0_9BACT</name>
<comment type="caution">
    <text evidence="6">The sequence shown here is derived from an EMBL/GenBank/DDBJ whole genome shotgun (WGS) entry which is preliminary data.</text>
</comment>
<dbReference type="SUPFAM" id="SSF88946">
    <property type="entry name" value="Sigma2 domain of RNA polymerase sigma factors"/>
    <property type="match status" value="1"/>
</dbReference>
<dbReference type="Pfam" id="PF04542">
    <property type="entry name" value="Sigma70_r2"/>
    <property type="match status" value="1"/>
</dbReference>
<dbReference type="RefSeq" id="WP_186774735.1">
    <property type="nucleotide sequence ID" value="NZ_SJPK01000002.1"/>
</dbReference>
<organism evidence="6 7">
    <name type="scientific">Allorhodopirellula solitaria</name>
    <dbReference type="NCBI Taxonomy" id="2527987"/>
    <lineage>
        <taxon>Bacteria</taxon>
        <taxon>Pseudomonadati</taxon>
        <taxon>Planctomycetota</taxon>
        <taxon>Planctomycetia</taxon>
        <taxon>Pirellulales</taxon>
        <taxon>Pirellulaceae</taxon>
        <taxon>Allorhodopirellula</taxon>
    </lineage>
</organism>
<dbReference type="InterPro" id="IPR014284">
    <property type="entry name" value="RNA_pol_sigma-70_dom"/>
</dbReference>
<keyword evidence="2" id="KW-0731">Sigma factor</keyword>
<dbReference type="InterPro" id="IPR007627">
    <property type="entry name" value="RNA_pol_sigma70_r2"/>
</dbReference>
<keyword evidence="3" id="KW-0238">DNA-binding</keyword>